<name>A0ABN9LER9_9NEOB</name>
<dbReference type="PROSITE" id="PS50088">
    <property type="entry name" value="ANK_REPEAT"/>
    <property type="match status" value="1"/>
</dbReference>
<keyword evidence="1" id="KW-0040">ANK repeat</keyword>
<feature type="repeat" description="ANK" evidence="1">
    <location>
        <begin position="390"/>
        <end position="422"/>
    </location>
</feature>
<gene>
    <name evidence="3" type="ORF">RIMI_LOCUS8436883</name>
</gene>
<dbReference type="SMART" id="SM00248">
    <property type="entry name" value="ANK"/>
    <property type="match status" value="2"/>
</dbReference>
<dbReference type="PANTHER" id="PTHR46599">
    <property type="entry name" value="PIGGYBAC TRANSPOSABLE ELEMENT-DERIVED PROTEIN 4"/>
    <property type="match status" value="1"/>
</dbReference>
<dbReference type="PANTHER" id="PTHR46599:SF3">
    <property type="entry name" value="PIGGYBAC TRANSPOSABLE ELEMENT-DERIVED PROTEIN 4"/>
    <property type="match status" value="1"/>
</dbReference>
<dbReference type="InterPro" id="IPR029526">
    <property type="entry name" value="PGBD"/>
</dbReference>
<evidence type="ECO:0000313" key="4">
    <source>
        <dbReference type="Proteomes" id="UP001176940"/>
    </source>
</evidence>
<reference evidence="3" key="1">
    <citation type="submission" date="2023-07" db="EMBL/GenBank/DDBJ databases">
        <authorList>
            <person name="Stuckert A."/>
        </authorList>
    </citation>
    <scope>NUCLEOTIDE SEQUENCE</scope>
</reference>
<dbReference type="Proteomes" id="UP001176940">
    <property type="component" value="Unassembled WGS sequence"/>
</dbReference>
<accession>A0ABN9LER9</accession>
<dbReference type="SUPFAM" id="SSF48403">
    <property type="entry name" value="Ankyrin repeat"/>
    <property type="match status" value="1"/>
</dbReference>
<comment type="caution">
    <text evidence="3">The sequence shown here is derived from an EMBL/GenBank/DDBJ whole genome shotgun (WGS) entry which is preliminary data.</text>
</comment>
<protein>
    <recommendedName>
        <fullName evidence="2">PiggyBac transposable element-derived protein domain-containing protein</fullName>
    </recommendedName>
</protein>
<evidence type="ECO:0000256" key="1">
    <source>
        <dbReference type="PROSITE-ProRule" id="PRU00023"/>
    </source>
</evidence>
<proteinExistence type="predicted"/>
<keyword evidence="4" id="KW-1185">Reference proteome</keyword>
<dbReference type="Pfam" id="PF13843">
    <property type="entry name" value="DDE_Tnp_1_7"/>
    <property type="match status" value="1"/>
</dbReference>
<feature type="domain" description="PiggyBac transposable element-derived protein" evidence="2">
    <location>
        <begin position="1"/>
        <end position="287"/>
    </location>
</feature>
<dbReference type="InterPro" id="IPR036770">
    <property type="entry name" value="Ankyrin_rpt-contain_sf"/>
</dbReference>
<dbReference type="InterPro" id="IPR002110">
    <property type="entry name" value="Ankyrin_rpt"/>
</dbReference>
<dbReference type="Gene3D" id="1.25.40.20">
    <property type="entry name" value="Ankyrin repeat-containing domain"/>
    <property type="match status" value="1"/>
</dbReference>
<dbReference type="Pfam" id="PF12796">
    <property type="entry name" value="Ank_2"/>
    <property type="match status" value="1"/>
</dbReference>
<sequence length="451" mass="51629">MGLIKKPKLRQYWSTDILYSTAVFRMAMKRTRFEAIQKILHFGDNAQCPPRDDPNFDRLYKIRTVIEHFSRKFAEAYTPQRDIAIDESLVHFKGRLKFRQYLPSKRSRYGIKLYKLCESTSGYTHRFRVYEGKDTQINPPECPPILGVSGKIVWELQHPLLDKGYHLYIDNFYTSIPLFKALSARGTAACGTVRKNQRGLPKPLIGQMLRKGESRAKCSDNMLVVKYKDKRDVLILTTIHRDNSTLVTVRGTTTQVPEPDCILDYNRYMGGVDLSDQVLQPYSAMRKAYVLRSYQPWDWKLPRAIQGQNSSEVNNSHRPFGGWQLKSAAAHTSTASDVIVSRRREHASAAWREQERGQPICQAAYENDLDEIQHLVEEDPDVVNVKDNFGGDTPLICACRRRNIKVVNYLLYAKADINLTNNDASVRRADASVKIALICHQQTPTALLCSV</sequence>
<evidence type="ECO:0000313" key="3">
    <source>
        <dbReference type="EMBL" id="CAJ0940272.1"/>
    </source>
</evidence>
<dbReference type="PROSITE" id="PS50297">
    <property type="entry name" value="ANK_REP_REGION"/>
    <property type="match status" value="1"/>
</dbReference>
<dbReference type="EMBL" id="CAUEEQ010016713">
    <property type="protein sequence ID" value="CAJ0940272.1"/>
    <property type="molecule type" value="Genomic_DNA"/>
</dbReference>
<evidence type="ECO:0000259" key="2">
    <source>
        <dbReference type="Pfam" id="PF13843"/>
    </source>
</evidence>
<organism evidence="3 4">
    <name type="scientific">Ranitomeya imitator</name>
    <name type="common">mimic poison frog</name>
    <dbReference type="NCBI Taxonomy" id="111125"/>
    <lineage>
        <taxon>Eukaryota</taxon>
        <taxon>Metazoa</taxon>
        <taxon>Chordata</taxon>
        <taxon>Craniata</taxon>
        <taxon>Vertebrata</taxon>
        <taxon>Euteleostomi</taxon>
        <taxon>Amphibia</taxon>
        <taxon>Batrachia</taxon>
        <taxon>Anura</taxon>
        <taxon>Neobatrachia</taxon>
        <taxon>Hyloidea</taxon>
        <taxon>Dendrobatidae</taxon>
        <taxon>Dendrobatinae</taxon>
        <taxon>Ranitomeya</taxon>
    </lineage>
</organism>